<dbReference type="Gene3D" id="3.40.50.620">
    <property type="entry name" value="HUPs"/>
    <property type="match status" value="1"/>
</dbReference>
<organism evidence="1 2">
    <name type="scientific">Synechococcus sp. (strain ATCC 27144 / PCC 6301 / SAUG 1402/1)</name>
    <name type="common">Anacystis nidulans</name>
    <dbReference type="NCBI Taxonomy" id="269084"/>
    <lineage>
        <taxon>Bacteria</taxon>
        <taxon>Bacillati</taxon>
        <taxon>Cyanobacteriota</taxon>
        <taxon>Cyanophyceae</taxon>
        <taxon>Synechococcales</taxon>
        <taxon>Synechococcaceae</taxon>
        <taxon>Synechococcus</taxon>
    </lineage>
</organism>
<dbReference type="AlphaFoldDB" id="A0A0H3K0J3"/>
<sequence>MTVGIWILGDQLTLQHPALSSRAVDQSQTRILLVESLEHAQRRPYHRQKLVLLWSAMRHFADELRSQGWTVDYVEQADSFQTAVSAWCQQYQIAELQVMDPADRSFRAIISSLELTSSLHWLPNCQFLWSTAEFTAWAKPYRQLRLENFYREGRKRWQVLLTEDQEPIGGQWNFDPENRKPPKTGLQPPPAAHFLPDAITQTVIETVRSLELPLYGKLEPFHWPVTRSQALEALDQFLTVKLKTFGPYQDAMVSGQATMWHSLIAPALNLGLLHPLEVIRQTEQAFHNNQAPIASVEGFIRQILGWREYMYGLHHYFPDTYGQSNWFEHDRPLPEFFWTGQTDLHCLQQCFQQIEAIGYSHHIQRLMILANLALIAGLDPWAVKEWFQATHLDAYDWVMETNVLGMGLFADGGKLASKPYAASANYINRMSNYCQNCRYDPKQRLGDRACPFNALYWDFLDRHEQKLQAQGRMGLILKQLQKLPDSDRAAIRDQAAHWQASWD</sequence>
<dbReference type="KEGG" id="syc:syc0379_d"/>
<dbReference type="Gene3D" id="1.10.10.1710">
    <property type="entry name" value="Deoxyribodipyrimidine photolyase-related"/>
    <property type="match status" value="1"/>
</dbReference>
<proteinExistence type="predicted"/>
<evidence type="ECO:0000313" key="2">
    <source>
        <dbReference type="Proteomes" id="UP000001175"/>
    </source>
</evidence>
<dbReference type="Gene3D" id="1.25.40.80">
    <property type="match status" value="1"/>
</dbReference>
<name>A0A0H3K0J3_SYNP6</name>
<dbReference type="InterPro" id="IPR014729">
    <property type="entry name" value="Rossmann-like_a/b/a_fold"/>
</dbReference>
<dbReference type="PANTHER" id="PTHR38657">
    <property type="entry name" value="SLR1343 PROTEIN"/>
    <property type="match status" value="1"/>
</dbReference>
<evidence type="ECO:0000313" key="1">
    <source>
        <dbReference type="EMBL" id="BAD78569.1"/>
    </source>
</evidence>
<reference evidence="1 2" key="1">
    <citation type="journal article" date="2007" name="Photosyn. Res.">
        <title>Complete nucleotide sequence of the freshwater unicellular cyanobacterium Synechococcus elongatus PCC 6301 chromosome: gene content and organization.</title>
        <authorList>
            <person name="Sugita C."/>
            <person name="Ogata K."/>
            <person name="Shikata M."/>
            <person name="Jikuya H."/>
            <person name="Takano J."/>
            <person name="Furumichi M."/>
            <person name="Kanehisa M."/>
            <person name="Omata T."/>
            <person name="Sugiura M."/>
            <person name="Sugita M."/>
        </authorList>
    </citation>
    <scope>NUCLEOTIDE SEQUENCE [LARGE SCALE GENOMIC DNA]</scope>
    <source>
        <strain evidence="2">ATCC 27144 / PCC 6301 / SAUG 1402/1</strain>
    </source>
</reference>
<dbReference type="Gene3D" id="1.10.579.10">
    <property type="entry name" value="DNA Cyclobutane Dipyrimidine Photolyase, subunit A, domain 3"/>
    <property type="match status" value="1"/>
</dbReference>
<protein>
    <recommendedName>
        <fullName evidence="3">Deoxyribodipyrimidine photolyase-related protein</fullName>
    </recommendedName>
</protein>
<evidence type="ECO:0008006" key="3">
    <source>
        <dbReference type="Google" id="ProtNLM"/>
    </source>
</evidence>
<gene>
    <name evidence="1" type="ordered locus">syc0379_d</name>
</gene>
<dbReference type="InterPro" id="IPR052551">
    <property type="entry name" value="UV-DNA_repair_photolyase"/>
</dbReference>
<dbReference type="eggNOG" id="COG3046">
    <property type="taxonomic scope" value="Bacteria"/>
</dbReference>
<dbReference type="SMR" id="A0A0H3K0J3"/>
<dbReference type="Proteomes" id="UP000001175">
    <property type="component" value="Chromosome"/>
</dbReference>
<dbReference type="RefSeq" id="WP_011242691.1">
    <property type="nucleotide sequence ID" value="NC_006576.1"/>
</dbReference>
<dbReference type="InterPro" id="IPR007357">
    <property type="entry name" value="PhrB-like"/>
</dbReference>
<dbReference type="Pfam" id="PF04244">
    <property type="entry name" value="DPRP"/>
    <property type="match status" value="1"/>
</dbReference>
<dbReference type="SUPFAM" id="SSF48173">
    <property type="entry name" value="Cryptochrome/photolyase FAD-binding domain"/>
    <property type="match status" value="1"/>
</dbReference>
<accession>A0A0H3K0J3</accession>
<dbReference type="PANTHER" id="PTHR38657:SF1">
    <property type="entry name" value="SLR1343 PROTEIN"/>
    <property type="match status" value="1"/>
</dbReference>
<dbReference type="EMBL" id="AP008231">
    <property type="protein sequence ID" value="BAD78569.1"/>
    <property type="molecule type" value="Genomic_DNA"/>
</dbReference>
<dbReference type="InterPro" id="IPR036134">
    <property type="entry name" value="Crypto/Photolyase_FAD-like_sf"/>
</dbReference>